<feature type="active site" description="Proton acceptor" evidence="4">
    <location>
        <position position="44"/>
    </location>
</feature>
<feature type="chain" id="PRO_5018696124" evidence="7">
    <location>
        <begin position="29"/>
        <end position="566"/>
    </location>
</feature>
<sequence>MKVNNTKRNLWLTAVLAWALLGSPAASAQSITLTNPILNGFYPDPSVVKVGPDYYLVTSTFSYFPGIPVFHSRDLKNWQQVGNVISRPSQMNFLGDRMTRGLFAPAIDNHNGTYYLTCTLIDHKGNFVVTAKNPAGPWSEPIWLPEVKGIDPSLFFDNDKVYAVYNSDPPDNKPLYDGHRSIKIMELDPVKLQSIGEARMLVNGGVDLSKKPVWIEAPHLMKRNGWYYLYAAEGGTSVNHTEVVFRAKSVQGPFVPYEHNPILTQRTLPADRKNPITSAGHAQFVEGPDGQTYALFLAVRPYEGNHYNTGRETFIAPVVWKDDWPIVNPGPQGVQYSYQANIREVKQPGARPQSGNFRYTLTFERQLDPALLFLRTQDSTMYALNKAAGLTLKLRPETCAGLGNPAFIGKRQQHQFCTTETELNFTPKSASEKAGLVVFQDEKHYYYLCKSLADGKPVLQLLRSQPEAAEPDLLAQAPLKSATGKVQLRVTAAADTYGFQFSEDAKTWTSLKEKVDARFLSTQTAGGFIGCLIGMYATSSGQPTTNTAAFQWLKYAGSDPVYAPAK</sequence>
<evidence type="ECO:0000313" key="10">
    <source>
        <dbReference type="Proteomes" id="UP000270291"/>
    </source>
</evidence>
<dbReference type="InterPro" id="IPR041542">
    <property type="entry name" value="GH43_C2"/>
</dbReference>
<dbReference type="InterPro" id="IPR023296">
    <property type="entry name" value="Glyco_hydro_beta-prop_sf"/>
</dbReference>
<dbReference type="AlphaFoldDB" id="A0A3R9V4A8"/>
<dbReference type="CDD" id="cd18617">
    <property type="entry name" value="GH43_XynB-like"/>
    <property type="match status" value="1"/>
</dbReference>
<evidence type="ECO:0000256" key="6">
    <source>
        <dbReference type="RuleBase" id="RU361187"/>
    </source>
</evidence>
<feature type="active site" description="Proton donor" evidence="4">
    <location>
        <position position="216"/>
    </location>
</feature>
<accession>A0A3R9V4A8</accession>
<evidence type="ECO:0000256" key="3">
    <source>
        <dbReference type="ARBA" id="ARBA00023295"/>
    </source>
</evidence>
<keyword evidence="7" id="KW-0732">Signal</keyword>
<dbReference type="GO" id="GO:0005975">
    <property type="term" value="P:carbohydrate metabolic process"/>
    <property type="evidence" value="ECO:0007669"/>
    <property type="project" value="InterPro"/>
</dbReference>
<evidence type="ECO:0000256" key="1">
    <source>
        <dbReference type="ARBA" id="ARBA00009865"/>
    </source>
</evidence>
<dbReference type="Gene3D" id="2.60.120.200">
    <property type="match status" value="1"/>
</dbReference>
<dbReference type="InterPro" id="IPR013320">
    <property type="entry name" value="ConA-like_dom_sf"/>
</dbReference>
<proteinExistence type="inferred from homology"/>
<protein>
    <submittedName>
        <fullName evidence="9">Glycoside hydrolase family 43 protein</fullName>
    </submittedName>
</protein>
<comment type="caution">
    <text evidence="9">The sequence shown here is derived from an EMBL/GenBank/DDBJ whole genome shotgun (WGS) entry which is preliminary data.</text>
</comment>
<dbReference type="Pfam" id="PF04616">
    <property type="entry name" value="Glyco_hydro_43"/>
    <property type="match status" value="1"/>
</dbReference>
<dbReference type="PANTHER" id="PTHR42812">
    <property type="entry name" value="BETA-XYLOSIDASE"/>
    <property type="match status" value="1"/>
</dbReference>
<feature type="signal peptide" evidence="7">
    <location>
        <begin position="1"/>
        <end position="28"/>
    </location>
</feature>
<evidence type="ECO:0000256" key="7">
    <source>
        <dbReference type="SAM" id="SignalP"/>
    </source>
</evidence>
<keyword evidence="2 6" id="KW-0378">Hydrolase</keyword>
<keyword evidence="3 6" id="KW-0326">Glycosidase</keyword>
<organism evidence="9 10">
    <name type="scientific">Hymenobacter perfusus</name>
    <dbReference type="NCBI Taxonomy" id="1236770"/>
    <lineage>
        <taxon>Bacteria</taxon>
        <taxon>Pseudomonadati</taxon>
        <taxon>Bacteroidota</taxon>
        <taxon>Cytophagia</taxon>
        <taxon>Cytophagales</taxon>
        <taxon>Hymenobacteraceae</taxon>
        <taxon>Hymenobacter</taxon>
    </lineage>
</organism>
<evidence type="ECO:0000256" key="2">
    <source>
        <dbReference type="ARBA" id="ARBA00022801"/>
    </source>
</evidence>
<gene>
    <name evidence="9" type="ORF">EI293_04355</name>
</gene>
<dbReference type="SUPFAM" id="SSF49899">
    <property type="entry name" value="Concanavalin A-like lectins/glucanases"/>
    <property type="match status" value="1"/>
</dbReference>
<feature type="domain" description="Beta-xylosidase C-terminal Concanavalin A-like" evidence="8">
    <location>
        <begin position="365"/>
        <end position="555"/>
    </location>
</feature>
<dbReference type="InterPro" id="IPR006710">
    <property type="entry name" value="Glyco_hydro_43"/>
</dbReference>
<evidence type="ECO:0000256" key="4">
    <source>
        <dbReference type="PIRSR" id="PIRSR606710-1"/>
    </source>
</evidence>
<evidence type="ECO:0000256" key="5">
    <source>
        <dbReference type="PIRSR" id="PIRSR606710-2"/>
    </source>
</evidence>
<feature type="site" description="Important for catalytic activity, responsible for pKa modulation of the active site Glu and correct orientation of both the proton donor and substrate" evidence="5">
    <location>
        <position position="151"/>
    </location>
</feature>
<dbReference type="PANTHER" id="PTHR42812:SF12">
    <property type="entry name" value="BETA-XYLOSIDASE-RELATED"/>
    <property type="match status" value="1"/>
</dbReference>
<name>A0A3R9V4A8_9BACT</name>
<dbReference type="Pfam" id="PF17851">
    <property type="entry name" value="GH43_C2"/>
    <property type="match status" value="1"/>
</dbReference>
<dbReference type="InterPro" id="IPR051795">
    <property type="entry name" value="Glycosyl_Hydrlase_43"/>
</dbReference>
<evidence type="ECO:0000313" key="9">
    <source>
        <dbReference type="EMBL" id="RSK46403.1"/>
    </source>
</evidence>
<evidence type="ECO:0000259" key="8">
    <source>
        <dbReference type="Pfam" id="PF17851"/>
    </source>
</evidence>
<comment type="similarity">
    <text evidence="1 6">Belongs to the glycosyl hydrolase 43 family.</text>
</comment>
<dbReference type="GO" id="GO:0004553">
    <property type="term" value="F:hydrolase activity, hydrolyzing O-glycosyl compounds"/>
    <property type="evidence" value="ECO:0007669"/>
    <property type="project" value="InterPro"/>
</dbReference>
<dbReference type="SUPFAM" id="SSF75005">
    <property type="entry name" value="Arabinanase/levansucrase/invertase"/>
    <property type="match status" value="1"/>
</dbReference>
<dbReference type="OrthoDB" id="9801455at2"/>
<keyword evidence="10" id="KW-1185">Reference proteome</keyword>
<dbReference type="EMBL" id="RWIU01000001">
    <property type="protein sequence ID" value="RSK46403.1"/>
    <property type="molecule type" value="Genomic_DNA"/>
</dbReference>
<dbReference type="Gene3D" id="2.115.10.20">
    <property type="entry name" value="Glycosyl hydrolase domain, family 43"/>
    <property type="match status" value="1"/>
</dbReference>
<reference evidence="9 10" key="1">
    <citation type="submission" date="2018-12" db="EMBL/GenBank/DDBJ databases">
        <authorList>
            <person name="Feng G."/>
            <person name="Zhu H."/>
        </authorList>
    </citation>
    <scope>NUCLEOTIDE SEQUENCE [LARGE SCALE GENOMIC DNA]</scope>
    <source>
        <strain evidence="9 10">LMG 26000</strain>
    </source>
</reference>
<dbReference type="Proteomes" id="UP000270291">
    <property type="component" value="Unassembled WGS sequence"/>
</dbReference>